<dbReference type="Proteomes" id="UP001556631">
    <property type="component" value="Unassembled WGS sequence"/>
</dbReference>
<dbReference type="PANTHER" id="PTHR43798:SF31">
    <property type="entry name" value="AB HYDROLASE SUPERFAMILY PROTEIN YCLE"/>
    <property type="match status" value="1"/>
</dbReference>
<dbReference type="InterPro" id="IPR000639">
    <property type="entry name" value="Epox_hydrolase-like"/>
</dbReference>
<name>A0ABV3SXU2_9ACTN</name>
<comment type="caution">
    <text evidence="3">The sequence shown here is derived from an EMBL/GenBank/DDBJ whole genome shotgun (WGS) entry which is preliminary data.</text>
</comment>
<evidence type="ECO:0000259" key="2">
    <source>
        <dbReference type="Pfam" id="PF00561"/>
    </source>
</evidence>
<keyword evidence="1 3" id="KW-0378">Hydrolase</keyword>
<dbReference type="GO" id="GO:0016787">
    <property type="term" value="F:hydrolase activity"/>
    <property type="evidence" value="ECO:0007669"/>
    <property type="project" value="UniProtKB-KW"/>
</dbReference>
<sequence>MTATATAAPEVSSADIAAGDHRLRVYTAGSPTAPAILFIHGSGPGVSAPSNWEHLLPVFAEAGYFAIAPDVLGFGDSEHPDPAPTGGMVEYVDLRSRSLIALLDALGVEKAHLVGNSMGGMITLRIAQIAPERIDKMVLMGSGGAPIPPSDDLMKLITFYDDPSDEAMADLLVRFVDDTELFAGKLDEIAADRGAKARRDEVRRSHLATFNPAHPPVKYTEEELAAIPHRALVIHGREDRMLPVRAGYYLAENLPDAELHVLPHAGHWIQIERADRFAELLTEFLAH</sequence>
<dbReference type="SUPFAM" id="SSF53474">
    <property type="entry name" value="alpha/beta-Hydrolases"/>
    <property type="match status" value="1"/>
</dbReference>
<protein>
    <submittedName>
        <fullName evidence="3">Alpha/beta fold hydrolase</fullName>
    </submittedName>
</protein>
<dbReference type="Pfam" id="PF00561">
    <property type="entry name" value="Abhydrolase_1"/>
    <property type="match status" value="1"/>
</dbReference>
<organism evidence="3 4">
    <name type="scientific">Nocardioides eburneus</name>
    <dbReference type="NCBI Taxonomy" id="3231482"/>
    <lineage>
        <taxon>Bacteria</taxon>
        <taxon>Bacillati</taxon>
        <taxon>Actinomycetota</taxon>
        <taxon>Actinomycetes</taxon>
        <taxon>Propionibacteriales</taxon>
        <taxon>Nocardioidaceae</taxon>
        <taxon>Nocardioides</taxon>
    </lineage>
</organism>
<evidence type="ECO:0000313" key="3">
    <source>
        <dbReference type="EMBL" id="MEX0427279.1"/>
    </source>
</evidence>
<dbReference type="InterPro" id="IPR050266">
    <property type="entry name" value="AB_hydrolase_sf"/>
</dbReference>
<accession>A0ABV3SXU2</accession>
<evidence type="ECO:0000313" key="4">
    <source>
        <dbReference type="Proteomes" id="UP001556631"/>
    </source>
</evidence>
<dbReference type="Gene3D" id="3.40.50.1820">
    <property type="entry name" value="alpha/beta hydrolase"/>
    <property type="match status" value="1"/>
</dbReference>
<feature type="domain" description="AB hydrolase-1" evidence="2">
    <location>
        <begin position="34"/>
        <end position="273"/>
    </location>
</feature>
<proteinExistence type="predicted"/>
<dbReference type="InterPro" id="IPR000073">
    <property type="entry name" value="AB_hydrolase_1"/>
</dbReference>
<evidence type="ECO:0000256" key="1">
    <source>
        <dbReference type="ARBA" id="ARBA00022801"/>
    </source>
</evidence>
<dbReference type="EMBL" id="JBFPJR010000008">
    <property type="protein sequence ID" value="MEX0427279.1"/>
    <property type="molecule type" value="Genomic_DNA"/>
</dbReference>
<keyword evidence="4" id="KW-1185">Reference proteome</keyword>
<reference evidence="3 4" key="1">
    <citation type="submission" date="2024-07" db="EMBL/GenBank/DDBJ databases">
        <authorList>
            <person name="Lee S."/>
            <person name="Kang M."/>
        </authorList>
    </citation>
    <scope>NUCLEOTIDE SEQUENCE [LARGE SCALE GENOMIC DNA]</scope>
    <source>
        <strain evidence="3 4">DS6</strain>
    </source>
</reference>
<gene>
    <name evidence="3" type="ORF">AB3X52_06585</name>
</gene>
<dbReference type="PRINTS" id="PR00111">
    <property type="entry name" value="ABHYDROLASE"/>
</dbReference>
<dbReference type="InterPro" id="IPR029058">
    <property type="entry name" value="AB_hydrolase_fold"/>
</dbReference>
<dbReference type="PRINTS" id="PR00412">
    <property type="entry name" value="EPOXHYDRLASE"/>
</dbReference>
<dbReference type="RefSeq" id="WP_367992503.1">
    <property type="nucleotide sequence ID" value="NZ_JBFPJR010000008.1"/>
</dbReference>
<dbReference type="PANTHER" id="PTHR43798">
    <property type="entry name" value="MONOACYLGLYCEROL LIPASE"/>
    <property type="match status" value="1"/>
</dbReference>